<keyword evidence="10" id="KW-1185">Reference proteome</keyword>
<dbReference type="InterPro" id="IPR020070">
    <property type="entry name" value="Ribosomal_bL9_N"/>
</dbReference>
<reference evidence="9 10" key="1">
    <citation type="submission" date="2020-07" db="EMBL/GenBank/DDBJ databases">
        <title>Exploring microbial biodiversity for novel pathways involved in the catabolism of aromatic compounds derived from lignin.</title>
        <authorList>
            <person name="Elkins J."/>
        </authorList>
    </citation>
    <scope>NUCLEOTIDE SEQUENCE [LARGE SCALE GENOMIC DNA]</scope>
    <source>
        <strain evidence="9 10">H2C3C</strain>
    </source>
</reference>
<dbReference type="GO" id="GO:0005840">
    <property type="term" value="C:ribosome"/>
    <property type="evidence" value="ECO:0007669"/>
    <property type="project" value="UniProtKB-KW"/>
</dbReference>
<keyword evidence="4 7" id="KW-0689">Ribosomal protein</keyword>
<keyword evidence="2 7" id="KW-0699">rRNA-binding</keyword>
<dbReference type="GO" id="GO:0003735">
    <property type="term" value="F:structural constituent of ribosome"/>
    <property type="evidence" value="ECO:0007669"/>
    <property type="project" value="InterPro"/>
</dbReference>
<dbReference type="GO" id="GO:0006412">
    <property type="term" value="P:translation"/>
    <property type="evidence" value="ECO:0007669"/>
    <property type="project" value="UniProtKB-UniRule"/>
</dbReference>
<dbReference type="RefSeq" id="WP_179705093.1">
    <property type="nucleotide sequence ID" value="NZ_JACCAS010000001.1"/>
</dbReference>
<evidence type="ECO:0000259" key="8">
    <source>
        <dbReference type="PROSITE" id="PS00651"/>
    </source>
</evidence>
<dbReference type="GO" id="GO:0019843">
    <property type="term" value="F:rRNA binding"/>
    <property type="evidence" value="ECO:0007669"/>
    <property type="project" value="UniProtKB-UniRule"/>
</dbReference>
<dbReference type="InterPro" id="IPR036791">
    <property type="entry name" value="Ribosomal_bL9_C_sf"/>
</dbReference>
<dbReference type="AlphaFoldDB" id="A0A7Y9WJC6"/>
<proteinExistence type="inferred from homology"/>
<dbReference type="Gene3D" id="3.10.430.100">
    <property type="entry name" value="Ribosomal protein L9, C-terminal domain"/>
    <property type="match status" value="1"/>
</dbReference>
<dbReference type="SUPFAM" id="SSF55653">
    <property type="entry name" value="Ribosomal protein L9 C-domain"/>
    <property type="match status" value="1"/>
</dbReference>
<feature type="domain" description="Ribosomal protein L9" evidence="8">
    <location>
        <begin position="13"/>
        <end position="40"/>
    </location>
</feature>
<dbReference type="GO" id="GO:1990904">
    <property type="term" value="C:ribonucleoprotein complex"/>
    <property type="evidence" value="ECO:0007669"/>
    <property type="project" value="UniProtKB-KW"/>
</dbReference>
<evidence type="ECO:0000256" key="4">
    <source>
        <dbReference type="ARBA" id="ARBA00022980"/>
    </source>
</evidence>
<dbReference type="InterPro" id="IPR036935">
    <property type="entry name" value="Ribosomal_bL9_N_sf"/>
</dbReference>
<dbReference type="NCBIfam" id="TIGR00158">
    <property type="entry name" value="L9"/>
    <property type="match status" value="1"/>
</dbReference>
<dbReference type="Pfam" id="PF03948">
    <property type="entry name" value="Ribosomal_L9_C"/>
    <property type="match status" value="1"/>
</dbReference>
<dbReference type="HAMAP" id="MF_00503">
    <property type="entry name" value="Ribosomal_bL9"/>
    <property type="match status" value="1"/>
</dbReference>
<comment type="function">
    <text evidence="7">Binds to the 23S rRNA.</text>
</comment>
<dbReference type="InterPro" id="IPR020069">
    <property type="entry name" value="Ribosomal_bL9_C"/>
</dbReference>
<name>A0A7Y9WJC6_9BURK</name>
<keyword evidence="5 7" id="KW-0687">Ribonucleoprotein</keyword>
<dbReference type="InterPro" id="IPR009027">
    <property type="entry name" value="Ribosomal_bL9/RNase_H1_N"/>
</dbReference>
<sequence length="150" mass="16058">MQIILLEKVVNLGNLGDIVKVKDGYARNFLIPKKQARRATKEALAEFEVRRAELEKIAAEKLAAATAQGEKLAGSTVQINQKAGVDGRLFGSVTNADIADALVKQGFAVEKAQVRLPEGPLKLVGEHAVQVSLHTDVLVDVTVAVIGEHV</sequence>
<dbReference type="PROSITE" id="PS00651">
    <property type="entry name" value="RIBOSOMAL_L9"/>
    <property type="match status" value="1"/>
</dbReference>
<evidence type="ECO:0000256" key="1">
    <source>
        <dbReference type="ARBA" id="ARBA00010605"/>
    </source>
</evidence>
<dbReference type="SUPFAM" id="SSF55658">
    <property type="entry name" value="L9 N-domain-like"/>
    <property type="match status" value="1"/>
</dbReference>
<dbReference type="Pfam" id="PF01281">
    <property type="entry name" value="Ribosomal_L9_N"/>
    <property type="match status" value="1"/>
</dbReference>
<protein>
    <recommendedName>
        <fullName evidence="6 7">Large ribosomal subunit protein bL9</fullName>
    </recommendedName>
</protein>
<evidence type="ECO:0000313" key="10">
    <source>
        <dbReference type="Proteomes" id="UP000540929"/>
    </source>
</evidence>
<dbReference type="PANTHER" id="PTHR21368">
    <property type="entry name" value="50S RIBOSOMAL PROTEIN L9"/>
    <property type="match status" value="1"/>
</dbReference>
<gene>
    <name evidence="7" type="primary">rplI</name>
    <name evidence="9" type="ORF">GGD40_000809</name>
</gene>
<evidence type="ECO:0000256" key="2">
    <source>
        <dbReference type="ARBA" id="ARBA00022730"/>
    </source>
</evidence>
<organism evidence="9 10">
    <name type="scientific">Paraburkholderia bryophila</name>
    <dbReference type="NCBI Taxonomy" id="420952"/>
    <lineage>
        <taxon>Bacteria</taxon>
        <taxon>Pseudomonadati</taxon>
        <taxon>Pseudomonadota</taxon>
        <taxon>Betaproteobacteria</taxon>
        <taxon>Burkholderiales</taxon>
        <taxon>Burkholderiaceae</taxon>
        <taxon>Paraburkholderia</taxon>
    </lineage>
</organism>
<evidence type="ECO:0000256" key="5">
    <source>
        <dbReference type="ARBA" id="ARBA00023274"/>
    </source>
</evidence>
<dbReference type="InterPro" id="IPR000244">
    <property type="entry name" value="Ribosomal_bL9"/>
</dbReference>
<evidence type="ECO:0000256" key="3">
    <source>
        <dbReference type="ARBA" id="ARBA00022884"/>
    </source>
</evidence>
<keyword evidence="3 7" id="KW-0694">RNA-binding</keyword>
<dbReference type="InterPro" id="IPR020594">
    <property type="entry name" value="Ribosomal_bL9_bac/chp"/>
</dbReference>
<accession>A0A7Y9WJC6</accession>
<comment type="similarity">
    <text evidence="1 7">Belongs to the bacterial ribosomal protein bL9 family.</text>
</comment>
<dbReference type="Gene3D" id="3.40.5.10">
    <property type="entry name" value="Ribosomal protein L9, N-terminal domain"/>
    <property type="match status" value="1"/>
</dbReference>
<dbReference type="Proteomes" id="UP000540929">
    <property type="component" value="Unassembled WGS sequence"/>
</dbReference>
<evidence type="ECO:0000256" key="6">
    <source>
        <dbReference type="ARBA" id="ARBA00035292"/>
    </source>
</evidence>
<comment type="caution">
    <text evidence="9">The sequence shown here is derived from an EMBL/GenBank/DDBJ whole genome shotgun (WGS) entry which is preliminary data.</text>
</comment>
<evidence type="ECO:0000313" key="9">
    <source>
        <dbReference type="EMBL" id="NYH21330.1"/>
    </source>
</evidence>
<dbReference type="EMBL" id="JACCAS010000001">
    <property type="protein sequence ID" value="NYH21330.1"/>
    <property type="molecule type" value="Genomic_DNA"/>
</dbReference>
<evidence type="ECO:0000256" key="7">
    <source>
        <dbReference type="HAMAP-Rule" id="MF_00503"/>
    </source>
</evidence>